<dbReference type="RefSeq" id="WP_311495605.1">
    <property type="nucleotide sequence ID" value="NZ_JAVRHO010000017.1"/>
</dbReference>
<feature type="signal peptide" evidence="2">
    <location>
        <begin position="1"/>
        <end position="22"/>
    </location>
</feature>
<keyword evidence="4" id="KW-1185">Reference proteome</keyword>
<evidence type="ECO:0000313" key="4">
    <source>
        <dbReference type="Proteomes" id="UP001245285"/>
    </source>
</evidence>
<gene>
    <name evidence="3" type="ORF">RM545_12445</name>
</gene>
<comment type="caution">
    <text evidence="3">The sequence shown here is derived from an EMBL/GenBank/DDBJ whole genome shotgun (WGS) entry which is preliminary data.</text>
</comment>
<dbReference type="EMBL" id="JAVRHO010000017">
    <property type="protein sequence ID" value="MDT0647500.1"/>
    <property type="molecule type" value="Genomic_DNA"/>
</dbReference>
<proteinExistence type="predicted"/>
<dbReference type="Gene3D" id="3.40.30.10">
    <property type="entry name" value="Glutaredoxin"/>
    <property type="match status" value="1"/>
</dbReference>
<evidence type="ECO:0000256" key="1">
    <source>
        <dbReference type="SAM" id="MobiDB-lite"/>
    </source>
</evidence>
<protein>
    <submittedName>
        <fullName evidence="3">Thioredoxin family protein</fullName>
    </submittedName>
</protein>
<feature type="region of interest" description="Disordered" evidence="1">
    <location>
        <begin position="20"/>
        <end position="42"/>
    </location>
</feature>
<organism evidence="3 4">
    <name type="scientific">Autumnicola lenta</name>
    <dbReference type="NCBI Taxonomy" id="3075593"/>
    <lineage>
        <taxon>Bacteria</taxon>
        <taxon>Pseudomonadati</taxon>
        <taxon>Bacteroidota</taxon>
        <taxon>Flavobacteriia</taxon>
        <taxon>Flavobacteriales</taxon>
        <taxon>Flavobacteriaceae</taxon>
        <taxon>Autumnicola</taxon>
    </lineage>
</organism>
<dbReference type="PROSITE" id="PS51257">
    <property type="entry name" value="PROKAR_LIPOPROTEIN"/>
    <property type="match status" value="1"/>
</dbReference>
<feature type="chain" id="PRO_5045292081" evidence="2">
    <location>
        <begin position="23"/>
        <end position="194"/>
    </location>
</feature>
<sequence length="194" mass="22317">MKKLLVFFLAIFLSCGSSNSVAKNEKSSENTTSFSLGPHREPPTAVYQKDMLLGEFQREELEEEPFSRWFESGYSDYDPKDEAMQTIKENISDYEITLVMGTWCVDSKRETPKFFKILDEADYDTEQLTAIAVDTNKDVPGNIEKDLDARRVPTIIFYKNGKEVNRFVEYPQESIEEDIAKIVSGEDYSHSYAQ</sequence>
<dbReference type="CDD" id="cd02947">
    <property type="entry name" value="TRX_family"/>
    <property type="match status" value="1"/>
</dbReference>
<name>A0ABU3CNJ2_9FLAO</name>
<evidence type="ECO:0000256" key="2">
    <source>
        <dbReference type="SAM" id="SignalP"/>
    </source>
</evidence>
<dbReference type="InterPro" id="IPR036249">
    <property type="entry name" value="Thioredoxin-like_sf"/>
</dbReference>
<dbReference type="SUPFAM" id="SSF52833">
    <property type="entry name" value="Thioredoxin-like"/>
    <property type="match status" value="1"/>
</dbReference>
<evidence type="ECO:0000313" key="3">
    <source>
        <dbReference type="EMBL" id="MDT0647500.1"/>
    </source>
</evidence>
<accession>A0ABU3CNJ2</accession>
<keyword evidence="2" id="KW-0732">Signal</keyword>
<dbReference type="Proteomes" id="UP001245285">
    <property type="component" value="Unassembled WGS sequence"/>
</dbReference>
<dbReference type="Pfam" id="PF14595">
    <property type="entry name" value="Thioredoxin_9"/>
    <property type="match status" value="1"/>
</dbReference>
<reference evidence="3 4" key="1">
    <citation type="submission" date="2023-09" db="EMBL/GenBank/DDBJ databases">
        <authorList>
            <person name="Rey-Velasco X."/>
        </authorList>
    </citation>
    <scope>NUCLEOTIDE SEQUENCE [LARGE SCALE GENOMIC DNA]</scope>
    <source>
        <strain evidence="3 4">F260</strain>
    </source>
</reference>